<dbReference type="EMBL" id="AUZY01002100">
    <property type="protein sequence ID" value="EQD73059.1"/>
    <property type="molecule type" value="Genomic_DNA"/>
</dbReference>
<feature type="transmembrane region" description="Helical" evidence="1">
    <location>
        <begin position="29"/>
        <end position="50"/>
    </location>
</feature>
<reference evidence="4" key="1">
    <citation type="submission" date="2013-08" db="EMBL/GenBank/DDBJ databases">
        <authorList>
            <person name="Mendez C."/>
            <person name="Richter M."/>
            <person name="Ferrer M."/>
            <person name="Sanchez J."/>
        </authorList>
    </citation>
    <scope>NUCLEOTIDE SEQUENCE</scope>
</reference>
<dbReference type="FunFam" id="3.30.70.270:FF:000001">
    <property type="entry name" value="Diguanylate cyclase domain protein"/>
    <property type="match status" value="1"/>
</dbReference>
<dbReference type="Gene3D" id="3.30.70.270">
    <property type="match status" value="1"/>
</dbReference>
<keyword evidence="1" id="KW-0472">Membrane</keyword>
<protein>
    <recommendedName>
        <fullName evidence="5">Diguanylate cyclase</fullName>
    </recommendedName>
</protein>
<dbReference type="AlphaFoldDB" id="T1CVD5"/>
<dbReference type="PROSITE" id="PS50887">
    <property type="entry name" value="GGDEF"/>
    <property type="match status" value="1"/>
</dbReference>
<dbReference type="PROSITE" id="PS50112">
    <property type="entry name" value="PAS"/>
    <property type="match status" value="1"/>
</dbReference>
<dbReference type="InterPro" id="IPR000014">
    <property type="entry name" value="PAS"/>
</dbReference>
<dbReference type="Pfam" id="PF08448">
    <property type="entry name" value="PAS_4"/>
    <property type="match status" value="1"/>
</dbReference>
<gene>
    <name evidence="4" type="ORF">B1B_03421</name>
</gene>
<dbReference type="InterPro" id="IPR043128">
    <property type="entry name" value="Rev_trsase/Diguanyl_cyclase"/>
</dbReference>
<organism evidence="4">
    <name type="scientific">mine drainage metagenome</name>
    <dbReference type="NCBI Taxonomy" id="410659"/>
    <lineage>
        <taxon>unclassified sequences</taxon>
        <taxon>metagenomes</taxon>
        <taxon>ecological metagenomes</taxon>
    </lineage>
</organism>
<feature type="transmembrane region" description="Helical" evidence="1">
    <location>
        <begin position="95"/>
        <end position="114"/>
    </location>
</feature>
<dbReference type="NCBIfam" id="TIGR00254">
    <property type="entry name" value="GGDEF"/>
    <property type="match status" value="1"/>
</dbReference>
<keyword evidence="1" id="KW-0812">Transmembrane</keyword>
<evidence type="ECO:0000259" key="2">
    <source>
        <dbReference type="PROSITE" id="PS50112"/>
    </source>
</evidence>
<accession>T1CVD5</accession>
<keyword evidence="1" id="KW-1133">Transmembrane helix</keyword>
<dbReference type="InterPro" id="IPR035965">
    <property type="entry name" value="PAS-like_dom_sf"/>
</dbReference>
<dbReference type="InterPro" id="IPR052155">
    <property type="entry name" value="Biofilm_reg_signaling"/>
</dbReference>
<feature type="transmembrane region" description="Helical" evidence="1">
    <location>
        <begin position="120"/>
        <end position="139"/>
    </location>
</feature>
<feature type="domain" description="GGDEF" evidence="3">
    <location>
        <begin position="388"/>
        <end position="521"/>
    </location>
</feature>
<feature type="domain" description="PAS" evidence="2">
    <location>
        <begin position="237"/>
        <end position="307"/>
    </location>
</feature>
<dbReference type="SUPFAM" id="SSF55785">
    <property type="entry name" value="PYP-like sensor domain (PAS domain)"/>
    <property type="match status" value="1"/>
</dbReference>
<dbReference type="SMART" id="SM00267">
    <property type="entry name" value="GGDEF"/>
    <property type="match status" value="1"/>
</dbReference>
<dbReference type="SMART" id="SM00091">
    <property type="entry name" value="PAS"/>
    <property type="match status" value="1"/>
</dbReference>
<evidence type="ECO:0000259" key="3">
    <source>
        <dbReference type="PROSITE" id="PS50887"/>
    </source>
</evidence>
<dbReference type="Pfam" id="PF00990">
    <property type="entry name" value="GGDEF"/>
    <property type="match status" value="1"/>
</dbReference>
<dbReference type="CDD" id="cd01949">
    <property type="entry name" value="GGDEF"/>
    <property type="match status" value="1"/>
</dbReference>
<sequence>MNHPEMDSTPADCATDQGRRLIDYFLGKMIVPQITVILLGLIECFLVFNHSTFPEYRWVIGWYLFLLLVTAYRLELIHRYRRHGTAHPLAYWTRRLTVAMFASGLAWGLAWWLAGLHPSATMVFINLVLLTGLIAGSTVTNFWIPWGNRLFVLPILATLGLYLISFPTDIQLIGGLMLLLYLVTVDLAAQAANQGYRNNVALTVEAERITVQLNLKNQALIEEIERRERAEKVIQMDREELLLVIDSIPAFTGIVTADLRLRRINRTFAHALGLQSQDAVSIDLTTLLGPEQFPRIKDCLERALAGATQTFAMELGRQYLSAHCIPSRSLSTDARREFILLLEDVTTLKRSELKLHHAAFHDALTGLGNRRLLEESLLEALDRAHLGEPGILILLDLDGFKTINDREGHPVGDTVLAAAARALTHSVRKADTICRLGGDEFAIVLPSAPREMAERIAQKIQTRIHEETKPFVRMSAPPTASIGLVALEPGDINPKDWIRAADRGLYEAKRRGGNTQVWGSPPTP</sequence>
<dbReference type="InterPro" id="IPR029787">
    <property type="entry name" value="Nucleotide_cyclase"/>
</dbReference>
<name>T1CVD5_9ZZZZ</name>
<dbReference type="PANTHER" id="PTHR44757:SF2">
    <property type="entry name" value="BIOFILM ARCHITECTURE MAINTENANCE PROTEIN MBAA"/>
    <property type="match status" value="1"/>
</dbReference>
<dbReference type="PANTHER" id="PTHR44757">
    <property type="entry name" value="DIGUANYLATE CYCLASE DGCP"/>
    <property type="match status" value="1"/>
</dbReference>
<reference evidence="4" key="2">
    <citation type="journal article" date="2014" name="ISME J.">
        <title>Microbial stratification in low pH oxic and suboxic macroscopic growths along an acid mine drainage.</title>
        <authorList>
            <person name="Mendez-Garcia C."/>
            <person name="Mesa V."/>
            <person name="Sprenger R.R."/>
            <person name="Richter M."/>
            <person name="Diez M.S."/>
            <person name="Solano J."/>
            <person name="Bargiela R."/>
            <person name="Golyshina O.V."/>
            <person name="Manteca A."/>
            <person name="Ramos J.L."/>
            <person name="Gallego J.R."/>
            <person name="Llorente I."/>
            <person name="Martins Dos Santos V.A."/>
            <person name="Jensen O.N."/>
            <person name="Pelaez A.I."/>
            <person name="Sanchez J."/>
            <person name="Ferrer M."/>
        </authorList>
    </citation>
    <scope>NUCLEOTIDE SEQUENCE</scope>
</reference>
<dbReference type="SUPFAM" id="SSF55073">
    <property type="entry name" value="Nucleotide cyclase"/>
    <property type="match status" value="1"/>
</dbReference>
<dbReference type="Gene3D" id="3.30.450.20">
    <property type="entry name" value="PAS domain"/>
    <property type="match status" value="1"/>
</dbReference>
<feature type="transmembrane region" description="Helical" evidence="1">
    <location>
        <begin position="56"/>
        <end position="74"/>
    </location>
</feature>
<proteinExistence type="predicted"/>
<evidence type="ECO:0000256" key="1">
    <source>
        <dbReference type="SAM" id="Phobius"/>
    </source>
</evidence>
<evidence type="ECO:0000313" key="4">
    <source>
        <dbReference type="EMBL" id="EQD73059.1"/>
    </source>
</evidence>
<dbReference type="InterPro" id="IPR000160">
    <property type="entry name" value="GGDEF_dom"/>
</dbReference>
<feature type="transmembrane region" description="Helical" evidence="1">
    <location>
        <begin position="146"/>
        <end position="164"/>
    </location>
</feature>
<dbReference type="InterPro" id="IPR013656">
    <property type="entry name" value="PAS_4"/>
</dbReference>
<comment type="caution">
    <text evidence="4">The sequence shown here is derived from an EMBL/GenBank/DDBJ whole genome shotgun (WGS) entry which is preliminary data.</text>
</comment>
<evidence type="ECO:0008006" key="5">
    <source>
        <dbReference type="Google" id="ProtNLM"/>
    </source>
</evidence>